<feature type="compositionally biased region" description="Polar residues" evidence="2">
    <location>
        <begin position="1"/>
        <end position="18"/>
    </location>
</feature>
<reference evidence="4 5" key="1">
    <citation type="submission" date="2024-06" db="EMBL/GenBank/DDBJ databases">
        <title>A chromosome-level genome assembly of beet webworm, Loxostege sticticalis.</title>
        <authorList>
            <person name="Zhang Y."/>
        </authorList>
    </citation>
    <scope>NUCLEOTIDE SEQUENCE [LARGE SCALE GENOMIC DNA]</scope>
    <source>
        <strain evidence="4">AQ028</strain>
        <tissue evidence="4">Male pupae</tissue>
    </source>
</reference>
<dbReference type="EMBL" id="JBEDNZ010000026">
    <property type="protein sequence ID" value="KAL0810365.1"/>
    <property type="molecule type" value="Genomic_DNA"/>
</dbReference>
<feature type="domain" description="FP protein C-terminal" evidence="3">
    <location>
        <begin position="268"/>
        <end position="318"/>
    </location>
</feature>
<evidence type="ECO:0000313" key="5">
    <source>
        <dbReference type="Proteomes" id="UP001549921"/>
    </source>
</evidence>
<feature type="region of interest" description="Disordered" evidence="2">
    <location>
        <begin position="1"/>
        <end position="23"/>
    </location>
</feature>
<sequence length="322" mass="37359">MPLQRSPTSSNSTAQVQSEPDIPSKMNLEFESSFVSTRNKRLRIESQEGDTDTDKFTEFKNEIKNMLCLWKTDQDSAFAMWKSEQDSMFKKLVLDITEVKSKCNDIQKTNQELEKSLEFINRQYDEMQSRIKALEREKKENRDSLLSLEGKIQELQRMSRSSTIEIRNIPQNEKETTADLVNTVLKIGTALNVNLQPADVRDISRGYAKPGSHGNITVEFTKVQLKYDILTSARNFNKLRKPAEKLNTQHIGLPGENKPFYIDEHLSPSLKKLFFEARVYAKENGYKFCWTSNSRVFLRKEQGSKQILIRSEQCLRDLEVKQ</sequence>
<evidence type="ECO:0000256" key="2">
    <source>
        <dbReference type="SAM" id="MobiDB-lite"/>
    </source>
</evidence>
<organism evidence="4 5">
    <name type="scientific">Loxostege sticticalis</name>
    <name type="common">Beet webworm moth</name>
    <dbReference type="NCBI Taxonomy" id="481309"/>
    <lineage>
        <taxon>Eukaryota</taxon>
        <taxon>Metazoa</taxon>
        <taxon>Ecdysozoa</taxon>
        <taxon>Arthropoda</taxon>
        <taxon>Hexapoda</taxon>
        <taxon>Insecta</taxon>
        <taxon>Pterygota</taxon>
        <taxon>Neoptera</taxon>
        <taxon>Endopterygota</taxon>
        <taxon>Lepidoptera</taxon>
        <taxon>Glossata</taxon>
        <taxon>Ditrysia</taxon>
        <taxon>Pyraloidea</taxon>
        <taxon>Crambidae</taxon>
        <taxon>Pyraustinae</taxon>
        <taxon>Loxostege</taxon>
    </lineage>
</organism>
<dbReference type="InterPro" id="IPR057251">
    <property type="entry name" value="FP_C"/>
</dbReference>
<evidence type="ECO:0000259" key="3">
    <source>
        <dbReference type="Pfam" id="PF25298"/>
    </source>
</evidence>
<dbReference type="AlphaFoldDB" id="A0ABD0S8G7"/>
<evidence type="ECO:0000313" key="4">
    <source>
        <dbReference type="EMBL" id="KAL0810365.1"/>
    </source>
</evidence>
<dbReference type="Proteomes" id="UP001549921">
    <property type="component" value="Unassembled WGS sequence"/>
</dbReference>
<accession>A0ABD0S8G7</accession>
<name>A0ABD0S8G7_LOXSC</name>
<comment type="caution">
    <text evidence="4">The sequence shown here is derived from an EMBL/GenBank/DDBJ whole genome shotgun (WGS) entry which is preliminary data.</text>
</comment>
<evidence type="ECO:0000256" key="1">
    <source>
        <dbReference type="SAM" id="Coils"/>
    </source>
</evidence>
<protein>
    <recommendedName>
        <fullName evidence="3">FP protein C-terminal domain-containing protein</fullName>
    </recommendedName>
</protein>
<feature type="coiled-coil region" evidence="1">
    <location>
        <begin position="96"/>
        <end position="158"/>
    </location>
</feature>
<keyword evidence="1" id="KW-0175">Coiled coil</keyword>
<proteinExistence type="predicted"/>
<dbReference type="Pfam" id="PF25298">
    <property type="entry name" value="Baculo_FP_2nd"/>
    <property type="match status" value="1"/>
</dbReference>
<gene>
    <name evidence="4" type="ORF">ABMA28_010514</name>
</gene>